<feature type="transmembrane region" description="Helical" evidence="8">
    <location>
        <begin position="163"/>
        <end position="183"/>
    </location>
</feature>
<dbReference type="InterPro" id="IPR036640">
    <property type="entry name" value="ABC1_TM_sf"/>
</dbReference>
<dbReference type="InterPro" id="IPR003593">
    <property type="entry name" value="AAA+_ATPase"/>
</dbReference>
<organism evidence="11 12">
    <name type="scientific">Candidatus Mycosynbacter amalyticus</name>
    <dbReference type="NCBI Taxonomy" id="2665156"/>
    <lineage>
        <taxon>Bacteria</taxon>
        <taxon>Candidatus Saccharimonadota</taxon>
        <taxon>Candidatus Saccharimonadota incertae sedis</taxon>
        <taxon>Candidatus Mycosynbacter</taxon>
    </lineage>
</organism>
<keyword evidence="7 8" id="KW-0472">Membrane</keyword>
<evidence type="ECO:0000256" key="7">
    <source>
        <dbReference type="ARBA" id="ARBA00023136"/>
    </source>
</evidence>
<dbReference type="GO" id="GO:0015421">
    <property type="term" value="F:ABC-type oligopeptide transporter activity"/>
    <property type="evidence" value="ECO:0007669"/>
    <property type="project" value="TreeGrafter"/>
</dbReference>
<keyword evidence="4" id="KW-0547">Nucleotide-binding</keyword>
<dbReference type="EMBL" id="CP045921">
    <property type="protein sequence ID" value="QHN42953.1"/>
    <property type="molecule type" value="Genomic_DNA"/>
</dbReference>
<keyword evidence="12" id="KW-1185">Reference proteome</keyword>
<evidence type="ECO:0000256" key="6">
    <source>
        <dbReference type="ARBA" id="ARBA00022989"/>
    </source>
</evidence>
<dbReference type="KEGG" id="mama:GII36_03755"/>
<dbReference type="PROSITE" id="PS00211">
    <property type="entry name" value="ABC_TRANSPORTER_1"/>
    <property type="match status" value="1"/>
</dbReference>
<evidence type="ECO:0000256" key="3">
    <source>
        <dbReference type="ARBA" id="ARBA00022692"/>
    </source>
</evidence>
<keyword evidence="2" id="KW-0813">Transport</keyword>
<name>A0A857MK73_9BACT</name>
<evidence type="ECO:0000313" key="12">
    <source>
        <dbReference type="Proteomes" id="UP001059824"/>
    </source>
</evidence>
<dbReference type="Proteomes" id="UP001059824">
    <property type="component" value="Chromosome"/>
</dbReference>
<evidence type="ECO:0000259" key="10">
    <source>
        <dbReference type="PROSITE" id="PS50929"/>
    </source>
</evidence>
<evidence type="ECO:0000256" key="5">
    <source>
        <dbReference type="ARBA" id="ARBA00022840"/>
    </source>
</evidence>
<dbReference type="Gene3D" id="1.20.1560.10">
    <property type="entry name" value="ABC transporter type 1, transmembrane domain"/>
    <property type="match status" value="1"/>
</dbReference>
<dbReference type="FunFam" id="3.40.50.300:FF:000287">
    <property type="entry name" value="Multidrug ABC transporter ATP-binding protein"/>
    <property type="match status" value="1"/>
</dbReference>
<feature type="transmembrane region" description="Helical" evidence="8">
    <location>
        <begin position="20"/>
        <end position="39"/>
    </location>
</feature>
<dbReference type="InterPro" id="IPR027417">
    <property type="entry name" value="P-loop_NTPase"/>
</dbReference>
<evidence type="ECO:0000313" key="11">
    <source>
        <dbReference type="EMBL" id="QHN42953.1"/>
    </source>
</evidence>
<dbReference type="InterPro" id="IPR017871">
    <property type="entry name" value="ABC_transporter-like_CS"/>
</dbReference>
<comment type="subcellular location">
    <subcellularLocation>
        <location evidence="1">Cell membrane</location>
        <topology evidence="1">Multi-pass membrane protein</topology>
    </subcellularLocation>
</comment>
<dbReference type="GO" id="GO:0016887">
    <property type="term" value="F:ATP hydrolysis activity"/>
    <property type="evidence" value="ECO:0007669"/>
    <property type="project" value="InterPro"/>
</dbReference>
<dbReference type="PROSITE" id="PS50893">
    <property type="entry name" value="ABC_TRANSPORTER_2"/>
    <property type="match status" value="1"/>
</dbReference>
<dbReference type="Pfam" id="PF00005">
    <property type="entry name" value="ABC_tran"/>
    <property type="match status" value="1"/>
</dbReference>
<evidence type="ECO:0000256" key="8">
    <source>
        <dbReference type="SAM" id="Phobius"/>
    </source>
</evidence>
<feature type="domain" description="ABC transmembrane type-1" evidence="10">
    <location>
        <begin position="20"/>
        <end position="306"/>
    </location>
</feature>
<dbReference type="InterPro" id="IPR039421">
    <property type="entry name" value="Type_1_exporter"/>
</dbReference>
<dbReference type="SUPFAM" id="SSF52540">
    <property type="entry name" value="P-loop containing nucleoside triphosphate hydrolases"/>
    <property type="match status" value="1"/>
</dbReference>
<dbReference type="GO" id="GO:0005524">
    <property type="term" value="F:ATP binding"/>
    <property type="evidence" value="ECO:0007669"/>
    <property type="project" value="UniProtKB-KW"/>
</dbReference>
<dbReference type="AlphaFoldDB" id="A0A857MK73"/>
<dbReference type="InterPro" id="IPR011527">
    <property type="entry name" value="ABC1_TM_dom"/>
</dbReference>
<keyword evidence="3 8" id="KW-0812">Transmembrane</keyword>
<proteinExistence type="predicted"/>
<evidence type="ECO:0000256" key="2">
    <source>
        <dbReference type="ARBA" id="ARBA00022448"/>
    </source>
</evidence>
<evidence type="ECO:0000256" key="1">
    <source>
        <dbReference type="ARBA" id="ARBA00004651"/>
    </source>
</evidence>
<dbReference type="CDD" id="cd07346">
    <property type="entry name" value="ABC_6TM_exporters"/>
    <property type="match status" value="1"/>
</dbReference>
<accession>A0A857MK73</accession>
<dbReference type="PANTHER" id="PTHR43394">
    <property type="entry name" value="ATP-DEPENDENT PERMEASE MDL1, MITOCHONDRIAL"/>
    <property type="match status" value="1"/>
</dbReference>
<keyword evidence="5 11" id="KW-0067">ATP-binding</keyword>
<dbReference type="Pfam" id="PF00664">
    <property type="entry name" value="ABC_membrane"/>
    <property type="match status" value="1"/>
</dbReference>
<dbReference type="SMART" id="SM00382">
    <property type="entry name" value="AAA"/>
    <property type="match status" value="1"/>
</dbReference>
<reference evidence="11" key="1">
    <citation type="journal article" date="2021" name="Nat. Microbiol.">
        <title>Cocultivation of an ultrasmall environmental parasitic bacterium with lytic ability against bacteria associated with wastewater foams.</title>
        <authorList>
            <person name="Batinovic S."/>
            <person name="Rose J.J.A."/>
            <person name="Ratcliffe J."/>
            <person name="Seviour R.J."/>
            <person name="Petrovski S."/>
        </authorList>
    </citation>
    <scope>NUCLEOTIDE SEQUENCE</scope>
    <source>
        <strain evidence="11">JR1</strain>
    </source>
</reference>
<feature type="transmembrane region" description="Helical" evidence="8">
    <location>
        <begin position="59"/>
        <end position="84"/>
    </location>
</feature>
<dbReference type="PROSITE" id="PS50929">
    <property type="entry name" value="ABC_TM1F"/>
    <property type="match status" value="1"/>
</dbReference>
<feature type="domain" description="ABC transporter" evidence="9">
    <location>
        <begin position="340"/>
        <end position="574"/>
    </location>
</feature>
<evidence type="ECO:0000256" key="4">
    <source>
        <dbReference type="ARBA" id="ARBA00022741"/>
    </source>
</evidence>
<dbReference type="InterPro" id="IPR003439">
    <property type="entry name" value="ABC_transporter-like_ATP-bd"/>
</dbReference>
<dbReference type="Gene3D" id="3.40.50.300">
    <property type="entry name" value="P-loop containing nucleotide triphosphate hydrolases"/>
    <property type="match status" value="1"/>
</dbReference>
<dbReference type="RefSeq" id="WP_260762629.1">
    <property type="nucleotide sequence ID" value="NZ_CP045921.1"/>
</dbReference>
<gene>
    <name evidence="11" type="ORF">GII36_03755</name>
</gene>
<dbReference type="SUPFAM" id="SSF90123">
    <property type="entry name" value="ABC transporter transmembrane region"/>
    <property type="match status" value="1"/>
</dbReference>
<feature type="transmembrane region" description="Helical" evidence="8">
    <location>
        <begin position="257"/>
        <end position="287"/>
    </location>
</feature>
<dbReference type="GO" id="GO:0005886">
    <property type="term" value="C:plasma membrane"/>
    <property type="evidence" value="ECO:0007669"/>
    <property type="project" value="UniProtKB-SubCell"/>
</dbReference>
<keyword evidence="6 8" id="KW-1133">Transmembrane helix</keyword>
<sequence>MQDLVRLFGYTHGLKRTFGVIALLSVVTALLNLAPPFVMKIVTDTIVAGLGTHAVNYTYIVGLVVMLLVISLVGTVIDNISGVMGDMLAERMRKQLSTRYYEHLLTLPQKYFDTEITGKIINRLNRAISDVTQFLQFFANNLLSMLLTVLISLGIMLWYSWPIAVFMLLLIPIFVYITAKTSVKWQKYEKRKNKHYDIASGRFGEVVSQMRLVKSFGSEQRELRGFDTRFAKMVGITKQQSTYWHEMNALRGVALSVIYALVFGTLFLQAASGTITIGEMVLLIALVQQISGPMQSMSFFIDRYQRAAANSKDYAEAMAEQPEVVDETGKVALDAQHASVQFNGVSFSYADKKQVLDNISFTIEAGKKLALVGESGGGKSTISNLLMQLYRPDSGYVRIGGVDIQTATQASVRAAIATVFQDASLFSGTIRENIAYGKPGASDDEIESAAKAANAYEFIAEFDKQFDTEIGERGIKLSGGQKQRIAIARALLKDGPILVLDEATSSLDSRSEAVVQDALDRLMHGRTVLIIAHRLSTIAHVDTIVTLRKGRVDEIGSPRELAKTGGIYAQLLELQAATTDKAQEKLAEFDMAA</sequence>
<dbReference type="PANTHER" id="PTHR43394:SF1">
    <property type="entry name" value="ATP-BINDING CASSETTE SUB-FAMILY B MEMBER 10, MITOCHONDRIAL"/>
    <property type="match status" value="1"/>
</dbReference>
<evidence type="ECO:0000259" key="9">
    <source>
        <dbReference type="PROSITE" id="PS50893"/>
    </source>
</evidence>
<protein>
    <submittedName>
        <fullName evidence="11">ATP-binding cassette domain-containing protein</fullName>
    </submittedName>
</protein>
<feature type="transmembrane region" description="Helical" evidence="8">
    <location>
        <begin position="134"/>
        <end position="157"/>
    </location>
</feature>